<dbReference type="Proteomes" id="UP000285882">
    <property type="component" value="Chromosome"/>
</dbReference>
<protein>
    <submittedName>
        <fullName evidence="1">Uncharacterized protein</fullName>
    </submittedName>
</protein>
<gene>
    <name evidence="1" type="ORF">C0674_07770</name>
</gene>
<organism evidence="1 2">
    <name type="scientific">Sporolactobacillus terrae</name>
    <dbReference type="NCBI Taxonomy" id="269673"/>
    <lineage>
        <taxon>Bacteria</taxon>
        <taxon>Bacillati</taxon>
        <taxon>Bacillota</taxon>
        <taxon>Bacilli</taxon>
        <taxon>Bacillales</taxon>
        <taxon>Sporolactobacillaceae</taxon>
        <taxon>Sporolactobacillus</taxon>
    </lineage>
</organism>
<proteinExistence type="predicted"/>
<evidence type="ECO:0000313" key="1">
    <source>
        <dbReference type="EMBL" id="QAA22531.1"/>
    </source>
</evidence>
<sequence>MPLAPEYLRFGFSAKTRVYWFEDGEKRILSYPAKETLTDRLLQDKTDAFYLSSVFSHKLLETGPIALIIIRIDPIGFFKADRQNYVNRCKKAALRCL</sequence>
<name>A0ABX5Q7C9_9BACL</name>
<evidence type="ECO:0000313" key="2">
    <source>
        <dbReference type="Proteomes" id="UP000285882"/>
    </source>
</evidence>
<accession>A0ABX5Q7C9</accession>
<dbReference type="EMBL" id="CP025688">
    <property type="protein sequence ID" value="QAA22531.1"/>
    <property type="molecule type" value="Genomic_DNA"/>
</dbReference>
<reference evidence="1 2" key="1">
    <citation type="submission" date="2018-01" db="EMBL/GenBank/DDBJ databases">
        <title>Complete genome sequencing of Sporolactobacillus terrae DLG3.</title>
        <authorList>
            <person name="Nam Y.-D."/>
            <person name="Kang J."/>
            <person name="Chung W.-H."/>
        </authorList>
    </citation>
    <scope>NUCLEOTIDE SEQUENCE [LARGE SCALE GENOMIC DNA]</scope>
    <source>
        <strain evidence="1 2">DLG3</strain>
    </source>
</reference>
<keyword evidence="2" id="KW-1185">Reference proteome</keyword>